<evidence type="ECO:0000256" key="3">
    <source>
        <dbReference type="SAM" id="MobiDB-lite"/>
    </source>
</evidence>
<gene>
    <name evidence="8" type="ORF">CAPTEDRAFT_218992</name>
</gene>
<protein>
    <recommendedName>
        <fullName evidence="11">SUEL-type lectin domain-containing protein</fullName>
    </recommendedName>
</protein>
<feature type="region of interest" description="Disordered" evidence="3">
    <location>
        <begin position="441"/>
        <end position="482"/>
    </location>
</feature>
<dbReference type="InterPro" id="IPR043159">
    <property type="entry name" value="Lectin_gal-bd_sf"/>
</dbReference>
<evidence type="ECO:0000313" key="9">
    <source>
        <dbReference type="EnsemblMetazoa" id="CapteP218992"/>
    </source>
</evidence>
<organism evidence="8">
    <name type="scientific">Capitella teleta</name>
    <name type="common">Polychaete worm</name>
    <dbReference type="NCBI Taxonomy" id="283909"/>
    <lineage>
        <taxon>Eukaryota</taxon>
        <taxon>Metazoa</taxon>
        <taxon>Spiralia</taxon>
        <taxon>Lophotrochozoa</taxon>
        <taxon>Annelida</taxon>
        <taxon>Polychaeta</taxon>
        <taxon>Sedentaria</taxon>
        <taxon>Scolecida</taxon>
        <taxon>Capitellidae</taxon>
        <taxon>Capitella</taxon>
    </lineage>
</organism>
<dbReference type="PANTHER" id="PTHR46780">
    <property type="entry name" value="PROTEIN EVA-1"/>
    <property type="match status" value="1"/>
</dbReference>
<keyword evidence="4" id="KW-1133">Transmembrane helix</keyword>
<evidence type="ECO:0000313" key="10">
    <source>
        <dbReference type="Proteomes" id="UP000014760"/>
    </source>
</evidence>
<name>R7VHH2_CAPTE</name>
<reference evidence="10" key="1">
    <citation type="submission" date="2012-12" db="EMBL/GenBank/DDBJ databases">
        <authorList>
            <person name="Hellsten U."/>
            <person name="Grimwood J."/>
            <person name="Chapman J.A."/>
            <person name="Shapiro H."/>
            <person name="Aerts A."/>
            <person name="Otillar R.P."/>
            <person name="Terry A.Y."/>
            <person name="Boore J.L."/>
            <person name="Simakov O."/>
            <person name="Marletaz F."/>
            <person name="Cho S.-J."/>
            <person name="Edsinger-Gonzales E."/>
            <person name="Havlak P."/>
            <person name="Kuo D.-H."/>
            <person name="Larsson T."/>
            <person name="Lv J."/>
            <person name="Arendt D."/>
            <person name="Savage R."/>
            <person name="Osoegawa K."/>
            <person name="de Jong P."/>
            <person name="Lindberg D.R."/>
            <person name="Seaver E.C."/>
            <person name="Weisblat D.A."/>
            <person name="Putnam N.H."/>
            <person name="Grigoriev I.V."/>
            <person name="Rokhsar D.S."/>
        </authorList>
    </citation>
    <scope>NUCLEOTIDE SEQUENCE</scope>
    <source>
        <strain evidence="10">I ESC-2004</strain>
    </source>
</reference>
<feature type="domain" description="SUEL-type lectin" evidence="7">
    <location>
        <begin position="31"/>
        <end position="118"/>
    </location>
</feature>
<dbReference type="InterPro" id="IPR035914">
    <property type="entry name" value="Sperma_CUB_dom_sf"/>
</dbReference>
<comment type="caution">
    <text evidence="2">Lacks conserved residue(s) required for the propagation of feature annotation.</text>
</comment>
<dbReference type="EMBL" id="KB292015">
    <property type="protein sequence ID" value="ELU18283.1"/>
    <property type="molecule type" value="Genomic_DNA"/>
</dbReference>
<dbReference type="PROSITE" id="PS01180">
    <property type="entry name" value="CUB"/>
    <property type="match status" value="1"/>
</dbReference>
<dbReference type="GO" id="GO:0030246">
    <property type="term" value="F:carbohydrate binding"/>
    <property type="evidence" value="ECO:0007669"/>
    <property type="project" value="InterPro"/>
</dbReference>
<evidence type="ECO:0000256" key="4">
    <source>
        <dbReference type="SAM" id="Phobius"/>
    </source>
</evidence>
<feature type="signal peptide" evidence="5">
    <location>
        <begin position="1"/>
        <end position="26"/>
    </location>
</feature>
<reference evidence="8 10" key="2">
    <citation type="journal article" date="2013" name="Nature">
        <title>Insights into bilaterian evolution from three spiralian genomes.</title>
        <authorList>
            <person name="Simakov O."/>
            <person name="Marletaz F."/>
            <person name="Cho S.J."/>
            <person name="Edsinger-Gonzales E."/>
            <person name="Havlak P."/>
            <person name="Hellsten U."/>
            <person name="Kuo D.H."/>
            <person name="Larsson T."/>
            <person name="Lv J."/>
            <person name="Arendt D."/>
            <person name="Savage R."/>
            <person name="Osoegawa K."/>
            <person name="de Jong P."/>
            <person name="Grimwood J."/>
            <person name="Chapman J.A."/>
            <person name="Shapiro H."/>
            <person name="Aerts A."/>
            <person name="Otillar R.P."/>
            <person name="Terry A.Y."/>
            <person name="Boore J.L."/>
            <person name="Grigoriev I.V."/>
            <person name="Lindberg D.R."/>
            <person name="Seaver E.C."/>
            <person name="Weisblat D.A."/>
            <person name="Putnam N.H."/>
            <person name="Rokhsar D.S."/>
        </authorList>
    </citation>
    <scope>NUCLEOTIDE SEQUENCE</scope>
    <source>
        <strain evidence="8 10">I ESC-2004</strain>
    </source>
</reference>
<feature type="domain" description="CUB" evidence="6">
    <location>
        <begin position="128"/>
        <end position="260"/>
    </location>
</feature>
<dbReference type="EMBL" id="AMQN01003837">
    <property type="status" value="NOT_ANNOTATED_CDS"/>
    <property type="molecule type" value="Genomic_DNA"/>
</dbReference>
<dbReference type="InterPro" id="IPR000859">
    <property type="entry name" value="CUB_dom"/>
</dbReference>
<dbReference type="Pfam" id="PF02140">
    <property type="entry name" value="SUEL_Lectin"/>
    <property type="match status" value="1"/>
</dbReference>
<dbReference type="EnsemblMetazoa" id="CapteT218992">
    <property type="protein sequence ID" value="CapteP218992"/>
    <property type="gene ID" value="CapteG218992"/>
</dbReference>
<evidence type="ECO:0000256" key="5">
    <source>
        <dbReference type="SAM" id="SignalP"/>
    </source>
</evidence>
<feature type="chain" id="PRO_5008789131" description="SUEL-type lectin domain-containing protein" evidence="5">
    <location>
        <begin position="27"/>
        <end position="482"/>
    </location>
</feature>
<dbReference type="AlphaFoldDB" id="R7VHH2"/>
<dbReference type="InterPro" id="IPR000922">
    <property type="entry name" value="Lectin_gal-bd_dom"/>
</dbReference>
<evidence type="ECO:0000313" key="8">
    <source>
        <dbReference type="EMBL" id="ELU18283.1"/>
    </source>
</evidence>
<keyword evidence="10" id="KW-1185">Reference proteome</keyword>
<feature type="transmembrane region" description="Helical" evidence="4">
    <location>
        <begin position="314"/>
        <end position="340"/>
    </location>
</feature>
<evidence type="ECO:0000259" key="7">
    <source>
        <dbReference type="PROSITE" id="PS50228"/>
    </source>
</evidence>
<keyword evidence="4" id="KW-0472">Membrane</keyword>
<dbReference type="CDD" id="cd22823">
    <property type="entry name" value="Gal_Rha_Lectin"/>
    <property type="match status" value="1"/>
</dbReference>
<keyword evidence="5" id="KW-0732">Signal</keyword>
<dbReference type="SUPFAM" id="SSF49854">
    <property type="entry name" value="Spermadhesin, CUB domain"/>
    <property type="match status" value="1"/>
</dbReference>
<accession>R7VHH2</accession>
<evidence type="ECO:0008006" key="11">
    <source>
        <dbReference type="Google" id="ProtNLM"/>
    </source>
</evidence>
<proteinExistence type="predicted"/>
<evidence type="ECO:0000256" key="2">
    <source>
        <dbReference type="PROSITE-ProRule" id="PRU00059"/>
    </source>
</evidence>
<dbReference type="OrthoDB" id="6140291at2759"/>
<evidence type="ECO:0000259" key="6">
    <source>
        <dbReference type="PROSITE" id="PS01180"/>
    </source>
</evidence>
<reference evidence="9" key="3">
    <citation type="submission" date="2015-06" db="UniProtKB">
        <authorList>
            <consortium name="EnsemblMetazoa"/>
        </authorList>
    </citation>
    <scope>IDENTIFICATION</scope>
</reference>
<sequence>MFQTGIPSFVLRVVGAWLVLLSVSLAEFRELCLRDKFNAKCPEGHVIIMQSSLFGRMRLGHCVKRNFGMMGCSADVISMVDQECSGRQECFLDVFKTFRDHHPCSELESYLEVNYTCLKVSNPKVSRCDKKHPTVIDSGTGYISSYDLNRRLSHYGHRFCSYRLDAAPGQKWNLTLYDFGGGLRFNVQRDTGKSQRLPMCHKYAVVRDNGVLHSQGQVICGGDVREKNVYLSQKHQVLLDVYDSANEADTRHFVIKYNAVGCADPYLSGVQLIRREGDAAFMRCNASGETWQLKCQGSRWIGAPPQTSNCGIGLLLVTGIGIALGVVVGVFLLTVAVACYRRQQRSARQNIERERQPLQQSKKYDAPPLMMNHPPELPNPALYADYSVPGTPRPVNVHTTNTGPVLADPNQGYEQNFQIKLRTDDEFERFCFAETGISDKRAEERKGCQGNGRKREEEANRGTFSKRKENGKPKELLHQNLE</sequence>
<dbReference type="HOGENOM" id="CLU_566509_0_0_1"/>
<evidence type="ECO:0000256" key="1">
    <source>
        <dbReference type="ARBA" id="ARBA00023157"/>
    </source>
</evidence>
<dbReference type="Proteomes" id="UP000014760">
    <property type="component" value="Unassembled WGS sequence"/>
</dbReference>
<dbReference type="PROSITE" id="PS50228">
    <property type="entry name" value="SUEL_LECTIN"/>
    <property type="match status" value="1"/>
</dbReference>
<feature type="region of interest" description="Disordered" evidence="3">
    <location>
        <begin position="348"/>
        <end position="369"/>
    </location>
</feature>
<keyword evidence="4" id="KW-0812">Transmembrane</keyword>
<keyword evidence="1" id="KW-1015">Disulfide bond</keyword>
<dbReference type="Gene3D" id="2.60.120.740">
    <property type="match status" value="1"/>
</dbReference>